<gene>
    <name evidence="11" type="primary">eptA</name>
    <name evidence="11" type="ORF">Q4568_05190</name>
</gene>
<keyword evidence="5 8" id="KW-0812">Transmembrane</keyword>
<organism evidence="11 12">
    <name type="scientific">Photobacterium sanguinicancri</name>
    <dbReference type="NCBI Taxonomy" id="875932"/>
    <lineage>
        <taxon>Bacteria</taxon>
        <taxon>Pseudomonadati</taxon>
        <taxon>Pseudomonadota</taxon>
        <taxon>Gammaproteobacteria</taxon>
        <taxon>Vibrionales</taxon>
        <taxon>Vibrionaceae</taxon>
        <taxon>Photobacterium</taxon>
    </lineage>
</organism>
<evidence type="ECO:0000259" key="9">
    <source>
        <dbReference type="Pfam" id="PF00884"/>
    </source>
</evidence>
<dbReference type="SUPFAM" id="SSF53649">
    <property type="entry name" value="Alkaline phosphatase-like"/>
    <property type="match status" value="1"/>
</dbReference>
<evidence type="ECO:0000256" key="2">
    <source>
        <dbReference type="ARBA" id="ARBA00022475"/>
    </source>
</evidence>
<feature type="transmembrane region" description="Helical" evidence="8">
    <location>
        <begin position="46"/>
        <end position="65"/>
    </location>
</feature>
<dbReference type="RefSeq" id="WP_261858983.1">
    <property type="nucleotide sequence ID" value="NZ_AP024851.1"/>
</dbReference>
<dbReference type="InterPro" id="IPR040423">
    <property type="entry name" value="PEA_transferase"/>
</dbReference>
<dbReference type="CDD" id="cd16017">
    <property type="entry name" value="LptA"/>
    <property type="match status" value="1"/>
</dbReference>
<dbReference type="EMBL" id="JAUOPU010000003">
    <property type="protein sequence ID" value="MDO6541913.1"/>
    <property type="molecule type" value="Genomic_DNA"/>
</dbReference>
<dbReference type="NCBIfam" id="NF008619">
    <property type="entry name" value="PRK11598.1"/>
    <property type="match status" value="1"/>
</dbReference>
<proteinExistence type="predicted"/>
<evidence type="ECO:0000256" key="8">
    <source>
        <dbReference type="SAM" id="Phobius"/>
    </source>
</evidence>
<dbReference type="Pfam" id="PF00884">
    <property type="entry name" value="Sulfatase"/>
    <property type="match status" value="1"/>
</dbReference>
<dbReference type="GO" id="GO:0016776">
    <property type="term" value="F:phosphotransferase activity, phosphate group as acceptor"/>
    <property type="evidence" value="ECO:0007669"/>
    <property type="project" value="TreeGrafter"/>
</dbReference>
<evidence type="ECO:0000256" key="3">
    <source>
        <dbReference type="ARBA" id="ARBA00022519"/>
    </source>
</evidence>
<reference evidence="11" key="1">
    <citation type="submission" date="2023-07" db="EMBL/GenBank/DDBJ databases">
        <title>Genome content predicts the carbon catabolic preferences of heterotrophic bacteria.</title>
        <authorList>
            <person name="Gralka M."/>
        </authorList>
    </citation>
    <scope>NUCLEOTIDE SEQUENCE</scope>
    <source>
        <strain evidence="11">G2M05</strain>
    </source>
</reference>
<evidence type="ECO:0000256" key="6">
    <source>
        <dbReference type="ARBA" id="ARBA00022989"/>
    </source>
</evidence>
<dbReference type="PANTHER" id="PTHR30443:SF0">
    <property type="entry name" value="PHOSPHOETHANOLAMINE TRANSFERASE EPTA"/>
    <property type="match status" value="1"/>
</dbReference>
<dbReference type="InterPro" id="IPR058130">
    <property type="entry name" value="PEA_transf_C"/>
</dbReference>
<protein>
    <submittedName>
        <fullName evidence="11">Phosphoethanolamine transferase EptA</fullName>
    </submittedName>
</protein>
<comment type="caution">
    <text evidence="11">The sequence shown here is derived from an EMBL/GenBank/DDBJ whole genome shotgun (WGS) entry which is preliminary data.</text>
</comment>
<dbReference type="NCBIfam" id="NF028537">
    <property type="entry name" value="P_eth_NH2_trans"/>
    <property type="match status" value="1"/>
</dbReference>
<sequence length="536" mass="60020">MKIRLNSIVYTLLIALFFTIFQNIAVWERLDIIFESLPDASMGFKLSLPFFILAIMNVVFTLFTWPYLHRAVIGLIIIISSMATFGMHQYGVVLDYDMIVNVIETDTNEATSYMSTSVVLWFVSLAVIPLFIMSRIEVKFNGVIKEVIFKALSIVGSVVVVALIASMYYKDYASLLRNNAEIKSTLNPTNYITATFRVAKTRLYEANLPFVQIGTDAVNRNADNEQKNVLVVVVGETARAMNSSFNGYEKETNEYLAKQEGVINFPNVSSCGTATAVSLPCMFSNMTKSSYSASTARHQEGLLDVLDHAGVDVLWKNNNSGCKGACDRVPYINSSKSKSEELCTRGTCFDGVLLENLDEEITAIKKDGVIVLHLLGSHGPTYYKRYPDEFKKFTPTCDTAEIQNCSKEELVNTYDNTLLYTDYLLSEVINTLKAQDDSVNTAMLYVSDHGESLGENGIYLHGLPYAIAPDYQTHVPMVTWMSDSFTKKHKLNTECLQEMAQGEYSHDNFFHSILGLMDIETSEYKPALDMFATCSK</sequence>
<evidence type="ECO:0000313" key="11">
    <source>
        <dbReference type="EMBL" id="MDO6541913.1"/>
    </source>
</evidence>
<dbReference type="InterPro" id="IPR017850">
    <property type="entry name" value="Alkaline_phosphatase_core_sf"/>
</dbReference>
<keyword evidence="4 11" id="KW-0808">Transferase</keyword>
<keyword evidence="2" id="KW-1003">Cell membrane</keyword>
<dbReference type="InterPro" id="IPR000917">
    <property type="entry name" value="Sulfatase_N"/>
</dbReference>
<dbReference type="Proteomes" id="UP001170624">
    <property type="component" value="Unassembled WGS sequence"/>
</dbReference>
<evidence type="ECO:0000259" key="10">
    <source>
        <dbReference type="Pfam" id="PF08019"/>
    </source>
</evidence>
<feature type="domain" description="Phosphoethanolamine transferase N-terminal" evidence="10">
    <location>
        <begin position="53"/>
        <end position="202"/>
    </location>
</feature>
<dbReference type="GO" id="GO:0005886">
    <property type="term" value="C:plasma membrane"/>
    <property type="evidence" value="ECO:0007669"/>
    <property type="project" value="UniProtKB-SubCell"/>
</dbReference>
<dbReference type="InterPro" id="IPR012549">
    <property type="entry name" value="EptA-like_N"/>
</dbReference>
<evidence type="ECO:0000313" key="12">
    <source>
        <dbReference type="Proteomes" id="UP001170624"/>
    </source>
</evidence>
<evidence type="ECO:0000256" key="5">
    <source>
        <dbReference type="ARBA" id="ARBA00022692"/>
    </source>
</evidence>
<comment type="subcellular location">
    <subcellularLocation>
        <location evidence="1">Cell inner membrane</location>
        <topology evidence="1">Multi-pass membrane protein</topology>
    </subcellularLocation>
</comment>
<evidence type="ECO:0000256" key="4">
    <source>
        <dbReference type="ARBA" id="ARBA00022679"/>
    </source>
</evidence>
<dbReference type="GO" id="GO:0009244">
    <property type="term" value="P:lipopolysaccharide core region biosynthetic process"/>
    <property type="evidence" value="ECO:0007669"/>
    <property type="project" value="TreeGrafter"/>
</dbReference>
<feature type="transmembrane region" description="Helical" evidence="8">
    <location>
        <begin position="7"/>
        <end position="26"/>
    </location>
</feature>
<keyword evidence="3" id="KW-0997">Cell inner membrane</keyword>
<dbReference type="Pfam" id="PF08019">
    <property type="entry name" value="EptA_B_N"/>
    <property type="match status" value="1"/>
</dbReference>
<evidence type="ECO:0000256" key="7">
    <source>
        <dbReference type="ARBA" id="ARBA00023136"/>
    </source>
</evidence>
<feature type="transmembrane region" description="Helical" evidence="8">
    <location>
        <begin position="72"/>
        <end position="93"/>
    </location>
</feature>
<dbReference type="Gene3D" id="3.40.720.10">
    <property type="entry name" value="Alkaline Phosphatase, subunit A"/>
    <property type="match status" value="1"/>
</dbReference>
<accession>A0AAW7Y019</accession>
<dbReference type="AlphaFoldDB" id="A0AAW7Y019"/>
<keyword evidence="6 8" id="KW-1133">Transmembrane helix</keyword>
<evidence type="ECO:0000256" key="1">
    <source>
        <dbReference type="ARBA" id="ARBA00004429"/>
    </source>
</evidence>
<keyword evidence="7 8" id="KW-0472">Membrane</keyword>
<feature type="transmembrane region" description="Helical" evidence="8">
    <location>
        <begin position="113"/>
        <end position="136"/>
    </location>
</feature>
<feature type="transmembrane region" description="Helical" evidence="8">
    <location>
        <begin position="148"/>
        <end position="169"/>
    </location>
</feature>
<dbReference type="PANTHER" id="PTHR30443">
    <property type="entry name" value="INNER MEMBRANE PROTEIN"/>
    <property type="match status" value="1"/>
</dbReference>
<feature type="domain" description="Sulfatase N-terminal" evidence="9">
    <location>
        <begin position="230"/>
        <end position="519"/>
    </location>
</feature>
<name>A0AAW7Y019_9GAMM</name>